<feature type="domain" description="DUF6969" evidence="1">
    <location>
        <begin position="29"/>
        <end position="232"/>
    </location>
</feature>
<accession>A0A939EBF8</accession>
<dbReference type="EMBL" id="JAEKJZ010000001">
    <property type="protein sequence ID" value="MBN9670085.1"/>
    <property type="molecule type" value="Genomic_DNA"/>
</dbReference>
<dbReference type="AlphaFoldDB" id="A0A939EBF8"/>
<proteinExistence type="predicted"/>
<sequence length="249" mass="28333">MSKTTQKVPCLPDVPDLADLPVERLEAMHDAAAAVLASERELAETGSSVVMEVLRGQGDFLTWERYPKGDQFDLENHSHYFYHAHAPEEMAEDENGHFHLFVRPAGVNRRMDPWRLPGATVPEEPGDRFVHIGAISVDSYGRLIRIFATNRWVTNETLYRSEDVIPLLERFRVETGEPSQVLNDWLTNLVILYRPQLEALLRQRDVTLQTWMSEYPDKDVLEDRTLQNTGEVFVNHAGQIAAIEAALGI</sequence>
<evidence type="ECO:0000313" key="2">
    <source>
        <dbReference type="EMBL" id="MBN9670085.1"/>
    </source>
</evidence>
<gene>
    <name evidence="2" type="ORF">JF539_07020</name>
</gene>
<evidence type="ECO:0000259" key="1">
    <source>
        <dbReference type="Pfam" id="PF22308"/>
    </source>
</evidence>
<dbReference type="Pfam" id="PF22308">
    <property type="entry name" value="DUF6969"/>
    <property type="match status" value="1"/>
</dbReference>
<organism evidence="2 3">
    <name type="scientific">Roseibium aggregatum</name>
    <dbReference type="NCBI Taxonomy" id="187304"/>
    <lineage>
        <taxon>Bacteria</taxon>
        <taxon>Pseudomonadati</taxon>
        <taxon>Pseudomonadota</taxon>
        <taxon>Alphaproteobacteria</taxon>
        <taxon>Hyphomicrobiales</taxon>
        <taxon>Stappiaceae</taxon>
        <taxon>Roseibium</taxon>
    </lineage>
</organism>
<dbReference type="Proteomes" id="UP000664096">
    <property type="component" value="Unassembled WGS sequence"/>
</dbReference>
<dbReference type="RefSeq" id="WP_207139602.1">
    <property type="nucleotide sequence ID" value="NZ_JAEKJZ010000001.1"/>
</dbReference>
<reference evidence="2" key="1">
    <citation type="submission" date="2020-12" db="EMBL/GenBank/DDBJ databases">
        <title>Oil enriched cultivation method for isolating marine PHA-producing bacteria.</title>
        <authorList>
            <person name="Zheng W."/>
            <person name="Yu S."/>
            <person name="Huang Y."/>
        </authorList>
    </citation>
    <scope>NUCLEOTIDE SEQUENCE</scope>
    <source>
        <strain evidence="2">SY-2-12</strain>
    </source>
</reference>
<protein>
    <recommendedName>
        <fullName evidence="1">DUF6969 domain-containing protein</fullName>
    </recommendedName>
</protein>
<name>A0A939EBF8_9HYPH</name>
<comment type="caution">
    <text evidence="2">The sequence shown here is derived from an EMBL/GenBank/DDBJ whole genome shotgun (WGS) entry which is preliminary data.</text>
</comment>
<dbReference type="InterPro" id="IPR054242">
    <property type="entry name" value="DUF6969"/>
</dbReference>
<evidence type="ECO:0000313" key="3">
    <source>
        <dbReference type="Proteomes" id="UP000664096"/>
    </source>
</evidence>